<dbReference type="AlphaFoldDB" id="A0AAW1QGV2"/>
<dbReference type="Proteomes" id="UP001438707">
    <property type="component" value="Unassembled WGS sequence"/>
</dbReference>
<reference evidence="1 2" key="1">
    <citation type="journal article" date="2024" name="Nat. Commun.">
        <title>Phylogenomics reveals the evolutionary origins of lichenization in chlorophyte algae.</title>
        <authorList>
            <person name="Puginier C."/>
            <person name="Libourel C."/>
            <person name="Otte J."/>
            <person name="Skaloud P."/>
            <person name="Haon M."/>
            <person name="Grisel S."/>
            <person name="Petersen M."/>
            <person name="Berrin J.G."/>
            <person name="Delaux P.M."/>
            <person name="Dal Grande F."/>
            <person name="Keller J."/>
        </authorList>
    </citation>
    <scope>NUCLEOTIDE SEQUENCE [LARGE SCALE GENOMIC DNA]</scope>
    <source>
        <strain evidence="1 2">SAG 2145</strain>
    </source>
</reference>
<organism evidence="1 2">
    <name type="scientific">Apatococcus lobatus</name>
    <dbReference type="NCBI Taxonomy" id="904363"/>
    <lineage>
        <taxon>Eukaryota</taxon>
        <taxon>Viridiplantae</taxon>
        <taxon>Chlorophyta</taxon>
        <taxon>core chlorophytes</taxon>
        <taxon>Trebouxiophyceae</taxon>
        <taxon>Chlorellales</taxon>
        <taxon>Chlorellaceae</taxon>
        <taxon>Apatococcus</taxon>
    </lineage>
</organism>
<name>A0AAW1QGV2_9CHLO</name>
<sequence length="116" mass="12961">MTPCAEPKSRALGRWTFCALYMRDLKQSSTKAGDSACKECCCRSAQMTAAVRHLSLQVPLQMHPLTKLAAAKGLFSTAWSCATQPTWNEDTVSKFLQHTSAANLWRWFLQFASCLQ</sequence>
<protein>
    <submittedName>
        <fullName evidence="1">Uncharacterized protein</fullName>
    </submittedName>
</protein>
<gene>
    <name evidence="1" type="ORF">WJX74_007693</name>
</gene>
<keyword evidence="2" id="KW-1185">Reference proteome</keyword>
<accession>A0AAW1QGV2</accession>
<evidence type="ECO:0000313" key="1">
    <source>
        <dbReference type="EMBL" id="KAK9820692.1"/>
    </source>
</evidence>
<dbReference type="EMBL" id="JALJOS010000045">
    <property type="protein sequence ID" value="KAK9820692.1"/>
    <property type="molecule type" value="Genomic_DNA"/>
</dbReference>
<evidence type="ECO:0000313" key="2">
    <source>
        <dbReference type="Proteomes" id="UP001438707"/>
    </source>
</evidence>
<comment type="caution">
    <text evidence="1">The sequence shown here is derived from an EMBL/GenBank/DDBJ whole genome shotgun (WGS) entry which is preliminary data.</text>
</comment>
<proteinExistence type="predicted"/>